<dbReference type="InterPro" id="IPR004843">
    <property type="entry name" value="Calcineurin-like_PHP"/>
</dbReference>
<proteinExistence type="predicted"/>
<dbReference type="InterPro" id="IPR041796">
    <property type="entry name" value="Mre11_N"/>
</dbReference>
<dbReference type="Pfam" id="PF00149">
    <property type="entry name" value="Metallophos"/>
    <property type="match status" value="1"/>
</dbReference>
<dbReference type="GO" id="GO:0016787">
    <property type="term" value="F:hydrolase activity"/>
    <property type="evidence" value="ECO:0007669"/>
    <property type="project" value="UniProtKB-KW"/>
</dbReference>
<gene>
    <name evidence="3" type="ORF">UBAL3_95450002</name>
</gene>
<dbReference type="SUPFAM" id="SSF56300">
    <property type="entry name" value="Metallo-dependent phosphatases"/>
    <property type="match status" value="1"/>
</dbReference>
<dbReference type="InterPro" id="IPR029052">
    <property type="entry name" value="Metallo-depent_PP-like"/>
</dbReference>
<dbReference type="PIRSF" id="PIRSF033091">
    <property type="entry name" value="Pesterase_YhaO"/>
    <property type="match status" value="1"/>
</dbReference>
<keyword evidence="4" id="KW-1185">Reference proteome</keyword>
<dbReference type="Gene3D" id="3.60.21.10">
    <property type="match status" value="1"/>
</dbReference>
<name>C6I002_9BACT</name>
<evidence type="ECO:0000259" key="2">
    <source>
        <dbReference type="Pfam" id="PF00149"/>
    </source>
</evidence>
<dbReference type="PANTHER" id="PTHR30337:SF7">
    <property type="entry name" value="PHOSPHOESTERASE"/>
    <property type="match status" value="1"/>
</dbReference>
<sequence length="416" mass="45401">MKFLHAADIHLDSPLRNLALSNTEATDRIRRASRDAFTRLVDLALSEGVSLLVLAGDLYDHDTPNMQIALFLRRELSRLAEAGISVAVVLGNHDAGNRMTTLLSLPENTRIFSSRAPETLILEECGVAVTGQSLREGPVNDNLARDFPAPRKGYFNIALLHTSLGGSPDHDVYAPCSLADLSSRAYDYWALGHIHKGEIVSRDPYVVYPGNLQGRHARETGPKGAVLVEVRDGKVVSCDLVPLDVVRWHQLEVDLGGAETLREAGDRIRGVLSETLRQSGERPAVVRVILSGRTPLASGPLRGSGAQRDLVAETAGELLSGEIWVEKVVGRLVPPKEEESAEKGETGEEFFSIVSELMADERALAEVLASDLEELRGRLPEPLRLRLDPGAPETLFPDREDLFSALRTLLSRGETP</sequence>
<dbReference type="Proteomes" id="UP000009374">
    <property type="component" value="Unassembled WGS sequence"/>
</dbReference>
<dbReference type="PANTHER" id="PTHR30337">
    <property type="entry name" value="COMPONENT OF ATP-DEPENDENT DSDNA EXONUCLEASE"/>
    <property type="match status" value="1"/>
</dbReference>
<reference evidence="3 4" key="1">
    <citation type="journal article" date="2009" name="Appl. Environ. Microbiol.">
        <title>Community genomic and proteomic analyses of chemoautotrophic iron-oxidizing "Leptospirillum rubarum" (Group II) and "Leptospirillum ferrodiazotrophum" (Group III) bacteria in acid mine drainage biofilms.</title>
        <authorList>
            <person name="Goltsman D.S."/>
            <person name="Denef V.J."/>
            <person name="Singer S.W."/>
            <person name="VerBerkmoes N.C."/>
            <person name="Lefsrud M."/>
            <person name="Mueller R.S."/>
            <person name="Dick G.J."/>
            <person name="Sun C.L."/>
            <person name="Wheeler K.E."/>
            <person name="Zemla A."/>
            <person name="Baker B.J."/>
            <person name="Hauser L."/>
            <person name="Land M."/>
            <person name="Shah M.B."/>
            <person name="Thelen M.P."/>
            <person name="Hettich R.L."/>
            <person name="Banfield J.F."/>
        </authorList>
    </citation>
    <scope>NUCLEOTIDE SEQUENCE [LARGE SCALE GENOMIC DNA]</scope>
</reference>
<protein>
    <submittedName>
        <fullName evidence="3">Metallophosphoesterase</fullName>
    </submittedName>
</protein>
<dbReference type="CDD" id="cd00840">
    <property type="entry name" value="MPP_Mre11_N"/>
    <property type="match status" value="1"/>
</dbReference>
<evidence type="ECO:0000313" key="4">
    <source>
        <dbReference type="Proteomes" id="UP000009374"/>
    </source>
</evidence>
<accession>C6I002</accession>
<evidence type="ECO:0000256" key="1">
    <source>
        <dbReference type="ARBA" id="ARBA00022801"/>
    </source>
</evidence>
<keyword evidence="1" id="KW-0378">Hydrolase</keyword>
<feature type="domain" description="Calcineurin-like phosphoesterase" evidence="2">
    <location>
        <begin position="1"/>
        <end position="196"/>
    </location>
</feature>
<organism evidence="3 4">
    <name type="scientific">Leptospirillum ferrodiazotrophum</name>
    <dbReference type="NCBI Taxonomy" id="412449"/>
    <lineage>
        <taxon>Bacteria</taxon>
        <taxon>Pseudomonadati</taxon>
        <taxon>Nitrospirota</taxon>
        <taxon>Nitrospiria</taxon>
        <taxon>Nitrospirales</taxon>
        <taxon>Nitrospiraceae</taxon>
        <taxon>Leptospirillum</taxon>
    </lineage>
</organism>
<dbReference type="EMBL" id="GG693884">
    <property type="protein sequence ID" value="EES51782.1"/>
    <property type="molecule type" value="Genomic_DNA"/>
</dbReference>
<dbReference type="InterPro" id="IPR050535">
    <property type="entry name" value="DNA_Repair-Maintenance_Comp"/>
</dbReference>
<dbReference type="AlphaFoldDB" id="C6I002"/>
<dbReference type="InterPro" id="IPR014576">
    <property type="entry name" value="Pesterase_YhaO"/>
</dbReference>
<evidence type="ECO:0000313" key="3">
    <source>
        <dbReference type="EMBL" id="EES51782.1"/>
    </source>
</evidence>